<dbReference type="Proteomes" id="UP000018004">
    <property type="component" value="Unassembled WGS sequence"/>
</dbReference>
<gene>
    <name evidence="2" type="ORF">FLJC2902T_31640</name>
</gene>
<dbReference type="STRING" id="1341181.FLJC2902T_31640"/>
<dbReference type="AlphaFoldDB" id="V6SEW8"/>
<feature type="domain" description="RiboL-PSP-HEPN" evidence="1">
    <location>
        <begin position="1"/>
        <end position="150"/>
    </location>
</feature>
<evidence type="ECO:0000259" key="1">
    <source>
        <dbReference type="Pfam" id="PF18735"/>
    </source>
</evidence>
<evidence type="ECO:0000313" key="3">
    <source>
        <dbReference type="Proteomes" id="UP000018004"/>
    </source>
</evidence>
<protein>
    <recommendedName>
        <fullName evidence="1">RiboL-PSP-HEPN domain-containing protein</fullName>
    </recommendedName>
</protein>
<dbReference type="eggNOG" id="ENOG5033JD9">
    <property type="taxonomic scope" value="Bacteria"/>
</dbReference>
<comment type="caution">
    <text evidence="2">The sequence shown here is derived from an EMBL/GenBank/DDBJ whole genome shotgun (WGS) entry which is preliminary data.</text>
</comment>
<reference evidence="2 3" key="1">
    <citation type="submission" date="2013-08" db="EMBL/GenBank/DDBJ databases">
        <title>Flavobacterium limnosediminis JC2902 genome sequencing.</title>
        <authorList>
            <person name="Lee K."/>
            <person name="Yi H."/>
            <person name="Park S."/>
            <person name="Chun J."/>
        </authorList>
    </citation>
    <scope>NUCLEOTIDE SEQUENCE [LARGE SCALE GENOMIC DNA]</scope>
    <source>
        <strain evidence="2 3">JC2902</strain>
    </source>
</reference>
<evidence type="ECO:0000313" key="2">
    <source>
        <dbReference type="EMBL" id="ESU25223.1"/>
    </source>
</evidence>
<accession>V6SEW8</accession>
<name>V6SEW8_9FLAO</name>
<keyword evidence="3" id="KW-1185">Reference proteome</keyword>
<dbReference type="EMBL" id="AVGG01000033">
    <property type="protein sequence ID" value="ESU25223.1"/>
    <property type="molecule type" value="Genomic_DNA"/>
</dbReference>
<dbReference type="PATRIC" id="fig|1341181.4.peg.3109"/>
<organism evidence="2 3">
    <name type="scientific">Flavobacterium limnosediminis JC2902</name>
    <dbReference type="NCBI Taxonomy" id="1341181"/>
    <lineage>
        <taxon>Bacteria</taxon>
        <taxon>Pseudomonadati</taxon>
        <taxon>Bacteroidota</taxon>
        <taxon>Flavobacteriia</taxon>
        <taxon>Flavobacteriales</taxon>
        <taxon>Flavobacteriaceae</taxon>
        <taxon>Flavobacterium</taxon>
    </lineage>
</organism>
<proteinExistence type="predicted"/>
<dbReference type="Pfam" id="PF18735">
    <property type="entry name" value="HEPN_RiboL-PSP"/>
    <property type="match status" value="1"/>
</dbReference>
<sequence>MLCAAWERYNEDLLLESVSYLSQTTNDINNLNKQIKKTISAKVKNDNNEVKPIELAGMGWKDVWYNYAKLETELLHTPKSNKLKLLFSTYLGIANYSSLWKTTDPREIDEFVSDRGEIAHNGNKAKYITMTKLRKYQDLIIDNVIEIDSKMALELKNMAGQTVLPWAQDYFTEIEKYK</sequence>
<dbReference type="InterPro" id="IPR041519">
    <property type="entry name" value="HEPN_RiboL-PSP"/>
</dbReference>